<feature type="repeat" description="WD" evidence="4">
    <location>
        <begin position="1182"/>
        <end position="1223"/>
    </location>
</feature>
<dbReference type="InterPro" id="IPR015943">
    <property type="entry name" value="WD40/YVTN_repeat-like_dom_sf"/>
</dbReference>
<sequence length="1853" mass="204989">MPDVSPSEIDRHNQQALEELCRLLRFSQGEFELILAVCNSTRQRQGLVQQLRQQCSVSFAEITLDPSTTTLFTTIRSAIGSPPPEALMVYGLDGVHDLQQLLTATNQIREEFRQFPFPLVLWLTDDGLKQLIRTAPDFYTWANSITFATPPEFFLAFLDQLIADVGRQVVESRENRFLSNQELGLTPGSARCRELEASLEVLATQGMALTPEQSAGLAFVQGRIADNNTPEAREHYEDSLAQWQALVAQNPNASAIAQWQENVGHGQFYLGLWWLNYSVRHHREFEPACQQACRYFEQAVQTFDQAQRPELMALYINYWAGALHRLEAWEALESVANRARLLHQAQANPVRQARAEGFLAEVDLAHENYGAAQSHAEAALALIQPFADSNAEASVADRDFYAWVNSFHRSWYVFSLGKAQMGQGQVDAAVQTLEQVPTITQQEYDPLLYSQTLEYLRRGYFEQGHYLQAFETRREKEAIESRFNFRAFVGAGRLQPKQQITNPALPTGDHGPDLIIASGRRQDVSRLVTRLEQDEFVLTVVYGPSGVGKSSLIEAGLVPTLEQQRFGGRQVVPVRLRSYGNWVEEVLSAMPRPAALAESVGEKAADLETLLLDLLRQQTQVNRFIVLIFDQFEEFFFACDQPAERLRFYRFLGDCLAMPFIKVVLSLREDYTHYLLECNRLTNLAIIDDNILDKKWIYYLGNFSPADARGVIDDLTQPTPYAPAPDLVERVVADLAAEAGEVRPIELQIVGSQLQSEGIATLADYQGWPHTQTSIKAALVQQYLNDVVRDCGPVTHQQLASLVLYLLTDERGTRPLKTQTELLNDLHTFTNHTELDAEAFGLVLQVLTQSGLVVQVPNAPDDRYQLVHDYLAAFLRSSQQPLMAQLAQERQMRVAAEQQRIEEQRKRIEAERQKLRQTRLAAIGLGSLAAVSTGIGAFAWVQQQQGLTDKINAQTLADSLAMETYLEAGFEEVAVTQAMLTGQALQSGNATRLKPHTRFRAISSVREVIYGVKERERLIGHSGEIWSVAFSPDGQTIATASGDNTVKLWSIKGEELQTLNGHSSWVKSVAFSPDGQTIATASDDNTVKLWSVKGEELQTLNGHSGAIWHVAFSPDGQTIATASNDRTAKLWSLEGKELQTLNGHLDGLNSIVFSSDGKTIATASDDRTVKLWNRNGEEIKTLKGHDGSVSDVVFSPSGQTIATAGGDNTVKLWNLEGKELKSFNGHSDSVYSVAFSSDGQTIATAGGDNTVKLWNLEGKELKSFNGHNGSVYSVAFSPDGQTIASASNDRTAKLWSRESQELQTLKGHSDAIWSVAFSPDGQTIATASRDNTVKLWNRNGEEIKTLNGHDGAVSDVVFSPSGQTIATASRDNTVKLWNRNGEEIKTLKGHSDVVNSIDFSPDGQTIATASDDNTVKLWSVKGEELQTLNGHDNWVLDIAFSPDNQMIATISWDNKVKLWNRSGKELKTLEDHSSLLYSVIFSPDSQIIATTGVDNNATLWSLEGKELQTLKGHSNVIWSVAFSPDGQTVATASKDNTVKLWNKAGEELQTLEGHSDDVSHVTFSPDGETLATASRDRTVKLWNFQLADLTAKGCDWLSTYFIKQSPELLIELPTCQERDPSLRVAAAPMLVTQGEKIARNGNLKQARELFQQAIAWDSSLDIDPKTKAQNIAQAQTLVDEADELAQVGKISEATAKLAAAKPLDSTLDFEPETRAKELAVQGYLANGDQLLNDGNVAEAVAAYRQADALNLKNSISADDWNSLCWDGSTYNQAEAVMFACDKAVALSPNDGGIIDSRGLARALTGDTEGAIADFQAYIEWNNDEEEKEQRQGWIEALEQGKNPFTPEVLESLR</sequence>
<evidence type="ECO:0000256" key="4">
    <source>
        <dbReference type="PROSITE-ProRule" id="PRU00221"/>
    </source>
</evidence>
<evidence type="ECO:0000259" key="7">
    <source>
        <dbReference type="Pfam" id="PF23381"/>
    </source>
</evidence>
<evidence type="ECO:0000313" key="9">
    <source>
        <dbReference type="Proteomes" id="UP000185557"/>
    </source>
</evidence>
<dbReference type="InterPro" id="IPR027417">
    <property type="entry name" value="P-loop_NTPase"/>
</dbReference>
<feature type="repeat" description="WD" evidence="4">
    <location>
        <begin position="1510"/>
        <end position="1542"/>
    </location>
</feature>
<feature type="repeat" description="WD" evidence="4">
    <location>
        <begin position="1141"/>
        <end position="1173"/>
    </location>
</feature>
<dbReference type="InterPro" id="IPR036322">
    <property type="entry name" value="WD40_repeat_dom_sf"/>
</dbReference>
<dbReference type="Proteomes" id="UP000185557">
    <property type="component" value="Unassembled WGS sequence"/>
</dbReference>
<keyword evidence="3" id="KW-0677">Repeat</keyword>
<dbReference type="PROSITE" id="PS00678">
    <property type="entry name" value="WD_REPEATS_1"/>
    <property type="match status" value="3"/>
</dbReference>
<dbReference type="InterPro" id="IPR019775">
    <property type="entry name" value="WD40_repeat_CS"/>
</dbReference>
<feature type="repeat" description="WD" evidence="4">
    <location>
        <begin position="1059"/>
        <end position="1100"/>
    </location>
</feature>
<reference evidence="8 9" key="1">
    <citation type="submission" date="2016-11" db="EMBL/GenBank/DDBJ databases">
        <title>Draft Genome Sequences of Nine Cyanobacterial Strains from Diverse Habitats.</title>
        <authorList>
            <person name="Zhu T."/>
            <person name="Hou S."/>
            <person name="Lu X."/>
            <person name="Hess W.R."/>
        </authorList>
    </citation>
    <scope>NUCLEOTIDE SEQUENCE [LARGE SCALE GENOMIC DNA]</scope>
    <source>
        <strain evidence="8 9">NIES-30</strain>
    </source>
</reference>
<dbReference type="PRINTS" id="PR00320">
    <property type="entry name" value="GPROTEINBRPT"/>
</dbReference>
<evidence type="ECO:0000313" key="8">
    <source>
        <dbReference type="EMBL" id="OKH47419.1"/>
    </source>
</evidence>
<dbReference type="InterPro" id="IPR049052">
    <property type="entry name" value="nSTAND1"/>
</dbReference>
<dbReference type="SUPFAM" id="SSF52540">
    <property type="entry name" value="P-loop containing nucleoside triphosphate hydrolases"/>
    <property type="match status" value="1"/>
</dbReference>
<feature type="repeat" description="WD" evidence="4">
    <location>
        <begin position="1100"/>
        <end position="1141"/>
    </location>
</feature>
<protein>
    <recommendedName>
        <fullName evidence="1">Intraflagellar transport protein 122 homolog</fullName>
    </recommendedName>
</protein>
<dbReference type="Pfam" id="PF00400">
    <property type="entry name" value="WD40"/>
    <property type="match status" value="9"/>
</dbReference>
<dbReference type="Gene3D" id="1.25.40.10">
    <property type="entry name" value="Tetratricopeptide repeat domain"/>
    <property type="match status" value="2"/>
</dbReference>
<keyword evidence="9" id="KW-1185">Reference proteome</keyword>
<proteinExistence type="predicted"/>
<name>A0A1U7J4M1_9CYAN</name>
<keyword evidence="5" id="KW-0175">Coiled coil</keyword>
<dbReference type="Pfam" id="PF23381">
    <property type="entry name" value="Beta-prop_IFT122_1st"/>
    <property type="match status" value="1"/>
</dbReference>
<evidence type="ECO:0000259" key="6">
    <source>
        <dbReference type="Pfam" id="PF20703"/>
    </source>
</evidence>
<evidence type="ECO:0000256" key="1">
    <source>
        <dbReference type="ARBA" id="ARBA00019442"/>
    </source>
</evidence>
<evidence type="ECO:0000256" key="2">
    <source>
        <dbReference type="ARBA" id="ARBA00022574"/>
    </source>
</evidence>
<dbReference type="SUPFAM" id="SSF50978">
    <property type="entry name" value="WD40 repeat-like"/>
    <property type="match status" value="2"/>
</dbReference>
<dbReference type="InterPro" id="IPR020472">
    <property type="entry name" value="WD40_PAC1"/>
</dbReference>
<feature type="repeat" description="WD" evidence="4">
    <location>
        <begin position="1223"/>
        <end position="1264"/>
    </location>
</feature>
<dbReference type="PANTHER" id="PTHR44129">
    <property type="entry name" value="WD REPEAT-CONTAINING PROTEIN POP1"/>
    <property type="match status" value="1"/>
</dbReference>
<dbReference type="RefSeq" id="WP_073608895.1">
    <property type="nucleotide sequence ID" value="NZ_MRCG01000009.1"/>
</dbReference>
<dbReference type="InterPro" id="IPR011990">
    <property type="entry name" value="TPR-like_helical_dom_sf"/>
</dbReference>
<feature type="domain" description="Novel STAND NTPase 1" evidence="6">
    <location>
        <begin position="519"/>
        <end position="873"/>
    </location>
</feature>
<dbReference type="SMART" id="SM00320">
    <property type="entry name" value="WD40"/>
    <property type="match status" value="14"/>
</dbReference>
<dbReference type="PROSITE" id="PS50294">
    <property type="entry name" value="WD_REPEATS_REGION"/>
    <property type="match status" value="14"/>
</dbReference>
<keyword evidence="2 4" id="KW-0853">WD repeat</keyword>
<dbReference type="InterPro" id="IPR056153">
    <property type="entry name" value="Beta-prop_IFT122_1st"/>
</dbReference>
<dbReference type="InterPro" id="IPR001680">
    <property type="entry name" value="WD40_rpt"/>
</dbReference>
<dbReference type="InterPro" id="IPR050349">
    <property type="entry name" value="WD_LIS1/nudF_dynein_reg"/>
</dbReference>
<feature type="repeat" description="WD" evidence="4">
    <location>
        <begin position="1305"/>
        <end position="1337"/>
    </location>
</feature>
<dbReference type="Pfam" id="PF20703">
    <property type="entry name" value="nSTAND1"/>
    <property type="match status" value="1"/>
</dbReference>
<evidence type="ECO:0000256" key="3">
    <source>
        <dbReference type="ARBA" id="ARBA00022737"/>
    </source>
</evidence>
<feature type="repeat" description="WD" evidence="4">
    <location>
        <begin position="1018"/>
        <end position="1059"/>
    </location>
</feature>
<dbReference type="PROSITE" id="PS50082">
    <property type="entry name" value="WD_REPEATS_2"/>
    <property type="match status" value="14"/>
</dbReference>
<feature type="repeat" description="WD" evidence="4">
    <location>
        <begin position="1264"/>
        <end position="1305"/>
    </location>
</feature>
<feature type="domain" description="IFT122 first beta-propeller" evidence="7">
    <location>
        <begin position="1188"/>
        <end position="1342"/>
    </location>
</feature>
<dbReference type="STRING" id="549789.NIES30_13165"/>
<feature type="repeat" description="WD" evidence="4">
    <location>
        <begin position="1551"/>
        <end position="1592"/>
    </location>
</feature>
<gene>
    <name evidence="8" type="ORF">NIES30_13165</name>
</gene>
<dbReference type="EMBL" id="MRCG01000009">
    <property type="protein sequence ID" value="OKH47419.1"/>
    <property type="molecule type" value="Genomic_DNA"/>
</dbReference>
<feature type="coiled-coil region" evidence="5">
    <location>
        <begin position="886"/>
        <end position="921"/>
    </location>
</feature>
<organism evidence="8 9">
    <name type="scientific">Phormidium tenue NIES-30</name>
    <dbReference type="NCBI Taxonomy" id="549789"/>
    <lineage>
        <taxon>Bacteria</taxon>
        <taxon>Bacillati</taxon>
        <taxon>Cyanobacteriota</taxon>
        <taxon>Cyanophyceae</taxon>
        <taxon>Oscillatoriophycideae</taxon>
        <taxon>Oscillatoriales</taxon>
        <taxon>Oscillatoriaceae</taxon>
        <taxon>Phormidium</taxon>
    </lineage>
</organism>
<comment type="caution">
    <text evidence="8">The sequence shown here is derived from an EMBL/GenBank/DDBJ whole genome shotgun (WGS) entry which is preliminary data.</text>
</comment>
<feature type="repeat" description="WD" evidence="4">
    <location>
        <begin position="1346"/>
        <end position="1378"/>
    </location>
</feature>
<dbReference type="SUPFAM" id="SSF48452">
    <property type="entry name" value="TPR-like"/>
    <property type="match status" value="2"/>
</dbReference>
<accession>A0A1U7J4M1</accession>
<dbReference type="CDD" id="cd00200">
    <property type="entry name" value="WD40"/>
    <property type="match status" value="2"/>
</dbReference>
<feature type="repeat" description="WD" evidence="4">
    <location>
        <begin position="1469"/>
        <end position="1510"/>
    </location>
</feature>
<dbReference type="Gene3D" id="2.130.10.10">
    <property type="entry name" value="YVTN repeat-like/Quinoprotein amine dehydrogenase"/>
    <property type="match status" value="7"/>
</dbReference>
<feature type="repeat" description="WD" evidence="4">
    <location>
        <begin position="1428"/>
        <end position="1460"/>
    </location>
</feature>
<feature type="repeat" description="WD" evidence="4">
    <location>
        <begin position="1387"/>
        <end position="1428"/>
    </location>
</feature>
<evidence type="ECO:0000256" key="5">
    <source>
        <dbReference type="SAM" id="Coils"/>
    </source>
</evidence>
<dbReference type="SUPFAM" id="SSF82171">
    <property type="entry name" value="DPP6 N-terminal domain-like"/>
    <property type="match status" value="1"/>
</dbReference>